<dbReference type="SUPFAM" id="SSF58104">
    <property type="entry name" value="Methyl-accepting chemotaxis protein (MCP) signaling domain"/>
    <property type="match status" value="1"/>
</dbReference>
<dbReference type="InterPro" id="IPR051310">
    <property type="entry name" value="MCP_chemotaxis"/>
</dbReference>
<protein>
    <submittedName>
        <fullName evidence="12">Cache domain-containing protein</fullName>
    </submittedName>
</protein>
<dbReference type="Pfam" id="PF17200">
    <property type="entry name" value="sCache_2"/>
    <property type="match status" value="1"/>
</dbReference>
<dbReference type="Gene3D" id="1.10.287.950">
    <property type="entry name" value="Methyl-accepting chemotaxis protein"/>
    <property type="match status" value="1"/>
</dbReference>
<comment type="similarity">
    <text evidence="7">Belongs to the methyl-accepting chemotaxis (MCP) protein family.</text>
</comment>
<dbReference type="CDD" id="cd11386">
    <property type="entry name" value="MCP_signal"/>
    <property type="match status" value="1"/>
</dbReference>
<evidence type="ECO:0000256" key="6">
    <source>
        <dbReference type="ARBA" id="ARBA00023136"/>
    </source>
</evidence>
<dbReference type="PANTHER" id="PTHR43531:SF14">
    <property type="entry name" value="METHYL-ACCEPTING CHEMOTAXIS PROTEIN I-RELATED"/>
    <property type="match status" value="1"/>
</dbReference>
<dbReference type="Proteomes" id="UP000682982">
    <property type="component" value="Unassembled WGS sequence"/>
</dbReference>
<organism evidence="12 13">
    <name type="scientific">Undibacterium rivi</name>
    <dbReference type="NCBI Taxonomy" id="2828729"/>
    <lineage>
        <taxon>Bacteria</taxon>
        <taxon>Pseudomonadati</taxon>
        <taxon>Pseudomonadota</taxon>
        <taxon>Betaproteobacteria</taxon>
        <taxon>Burkholderiales</taxon>
        <taxon>Oxalobacteraceae</taxon>
        <taxon>Undibacterium</taxon>
    </lineage>
</organism>
<keyword evidence="5 10" id="KW-1133">Transmembrane helix</keyword>
<accession>A0ABS5H2J6</accession>
<evidence type="ECO:0000259" key="11">
    <source>
        <dbReference type="PROSITE" id="PS50111"/>
    </source>
</evidence>
<keyword evidence="6 10" id="KW-0472">Membrane</keyword>
<keyword evidence="4 10" id="KW-0812">Transmembrane</keyword>
<dbReference type="SMART" id="SM00283">
    <property type="entry name" value="MA"/>
    <property type="match status" value="1"/>
</dbReference>
<dbReference type="PANTHER" id="PTHR43531">
    <property type="entry name" value="PROTEIN ICFG"/>
    <property type="match status" value="1"/>
</dbReference>
<gene>
    <name evidence="12" type="ORF">KDM87_06300</name>
</gene>
<dbReference type="PROSITE" id="PS50111">
    <property type="entry name" value="CHEMOTAXIS_TRANSDUC_2"/>
    <property type="match status" value="1"/>
</dbReference>
<dbReference type="PRINTS" id="PR00260">
    <property type="entry name" value="CHEMTRNSDUCR"/>
</dbReference>
<feature type="domain" description="Methyl-accepting transducer" evidence="11">
    <location>
        <begin position="276"/>
        <end position="505"/>
    </location>
</feature>
<keyword evidence="3" id="KW-0488">Methylation</keyword>
<feature type="region of interest" description="Disordered" evidence="9">
    <location>
        <begin position="291"/>
        <end position="310"/>
    </location>
</feature>
<dbReference type="SMART" id="SM01049">
    <property type="entry name" value="Cache_2"/>
    <property type="match status" value="1"/>
</dbReference>
<evidence type="ECO:0000313" key="12">
    <source>
        <dbReference type="EMBL" id="MBR7792204.1"/>
    </source>
</evidence>
<dbReference type="RefSeq" id="WP_212678279.1">
    <property type="nucleotide sequence ID" value="NZ_JAGSPK010000002.1"/>
</dbReference>
<evidence type="ECO:0000256" key="10">
    <source>
        <dbReference type="SAM" id="Phobius"/>
    </source>
</evidence>
<keyword evidence="8" id="KW-0807">Transducer</keyword>
<feature type="transmembrane region" description="Helical" evidence="10">
    <location>
        <begin position="193"/>
        <end position="215"/>
    </location>
</feature>
<keyword evidence="13" id="KW-1185">Reference proteome</keyword>
<feature type="compositionally biased region" description="Polar residues" evidence="9">
    <location>
        <begin position="292"/>
        <end position="310"/>
    </location>
</feature>
<evidence type="ECO:0000256" key="2">
    <source>
        <dbReference type="ARBA" id="ARBA00022475"/>
    </source>
</evidence>
<comment type="subcellular location">
    <subcellularLocation>
        <location evidence="1">Cell membrane</location>
        <topology evidence="1">Multi-pass membrane protein</topology>
    </subcellularLocation>
</comment>
<evidence type="ECO:0000256" key="8">
    <source>
        <dbReference type="PROSITE-ProRule" id="PRU00284"/>
    </source>
</evidence>
<sequence length="585" mass="62786">MSLLSAIQRLSIARQLRIIIISAVLGIIVLTGLFLFSEKAMLLHERESNVRQTVETVEKLIAHYYDLSSKNKMSEADAKQAAKDAVRALRYGSDEYFWINDMSTRMVMHPIKPALEGTDLSENKDPTGKHLFTEMVQTVKDHGEGFVFYMWPKPGSEAPVEKVSFVKGFKPWGWVIGSGVYIDSVNATFYERLLSFSVGAAILTGILLLISLLIAKGLLSQLGGEPAYAAEITRQIAEGDLTADIQLKADDQSSLLYSIQAMRDSIAKIIGDVRTGTEAISSASTEIASGNMDLSSRTESQASSLEETASSMEELTSTVQHNADNARQANQLVLSASDVAKKGGVVVAEVVSTMGVINASSQKIVDIIGVIDSIAFQTNILALNAAVEAARAGEQGRGFAVVASEVRNLAQRSATAAKEIKALINDSVDSVNHGSRLVDQAGETMNDILESVRKVTDVIAEITAATTEQSAGISQVNLAIVEMDNVTQQNAALVEQAAAAAAAMQEQSAHLLSAVSIFQLKNETVTPTSSNATRPKPKPKLVSPASKANPPRQAARNVVKTLPTKKTLTTQAPPKKGDTDQWEEF</sequence>
<feature type="region of interest" description="Disordered" evidence="9">
    <location>
        <begin position="525"/>
        <end position="585"/>
    </location>
</feature>
<evidence type="ECO:0000256" key="3">
    <source>
        <dbReference type="ARBA" id="ARBA00022481"/>
    </source>
</evidence>
<dbReference type="InterPro" id="IPR004089">
    <property type="entry name" value="MCPsignal_dom"/>
</dbReference>
<evidence type="ECO:0000313" key="13">
    <source>
        <dbReference type="Proteomes" id="UP000682982"/>
    </source>
</evidence>
<dbReference type="InterPro" id="IPR033480">
    <property type="entry name" value="sCache_2"/>
</dbReference>
<evidence type="ECO:0000256" key="5">
    <source>
        <dbReference type="ARBA" id="ARBA00022989"/>
    </source>
</evidence>
<evidence type="ECO:0000256" key="4">
    <source>
        <dbReference type="ARBA" id="ARBA00022692"/>
    </source>
</evidence>
<comment type="caution">
    <text evidence="12">The sequence shown here is derived from an EMBL/GenBank/DDBJ whole genome shotgun (WGS) entry which is preliminary data.</text>
</comment>
<reference evidence="12 13" key="1">
    <citation type="submission" date="2021-04" db="EMBL/GenBank/DDBJ databases">
        <title>novel species isolated from subtropical streams in China.</title>
        <authorList>
            <person name="Lu H."/>
        </authorList>
    </citation>
    <scope>NUCLEOTIDE SEQUENCE [LARGE SCALE GENOMIC DNA]</scope>
    <source>
        <strain evidence="12 13">FT147W</strain>
    </source>
</reference>
<proteinExistence type="inferred from homology"/>
<evidence type="ECO:0000256" key="9">
    <source>
        <dbReference type="SAM" id="MobiDB-lite"/>
    </source>
</evidence>
<evidence type="ECO:0000256" key="1">
    <source>
        <dbReference type="ARBA" id="ARBA00004651"/>
    </source>
</evidence>
<keyword evidence="2" id="KW-1003">Cell membrane</keyword>
<dbReference type="EMBL" id="JAGSPK010000002">
    <property type="protein sequence ID" value="MBR7792204.1"/>
    <property type="molecule type" value="Genomic_DNA"/>
</dbReference>
<dbReference type="Pfam" id="PF00015">
    <property type="entry name" value="MCPsignal"/>
    <property type="match status" value="1"/>
</dbReference>
<feature type="transmembrane region" description="Helical" evidence="10">
    <location>
        <begin position="16"/>
        <end position="36"/>
    </location>
</feature>
<evidence type="ECO:0000256" key="7">
    <source>
        <dbReference type="ARBA" id="ARBA00029447"/>
    </source>
</evidence>
<feature type="compositionally biased region" description="Low complexity" evidence="9">
    <location>
        <begin position="560"/>
        <end position="574"/>
    </location>
</feature>
<dbReference type="Gene3D" id="3.30.450.20">
    <property type="entry name" value="PAS domain"/>
    <property type="match status" value="1"/>
</dbReference>
<name>A0ABS5H2J6_9BURK</name>
<dbReference type="InterPro" id="IPR004090">
    <property type="entry name" value="Chemotax_Me-accpt_rcpt"/>
</dbReference>